<dbReference type="Pfam" id="PF06580">
    <property type="entry name" value="His_kinase"/>
    <property type="match status" value="1"/>
</dbReference>
<dbReference type="OrthoDB" id="9809908at2"/>
<evidence type="ECO:0000259" key="2">
    <source>
        <dbReference type="PROSITE" id="PS50109"/>
    </source>
</evidence>
<keyword evidence="1" id="KW-1133">Transmembrane helix</keyword>
<evidence type="ECO:0000313" key="4">
    <source>
        <dbReference type="Proteomes" id="UP000223913"/>
    </source>
</evidence>
<name>A0A2D0NIH9_FLAN2</name>
<feature type="transmembrane region" description="Helical" evidence="1">
    <location>
        <begin position="129"/>
        <end position="149"/>
    </location>
</feature>
<keyword evidence="3" id="KW-0808">Transferase</keyword>
<dbReference type="Proteomes" id="UP000223913">
    <property type="component" value="Unassembled WGS sequence"/>
</dbReference>
<evidence type="ECO:0000313" key="3">
    <source>
        <dbReference type="EMBL" id="PHN08301.1"/>
    </source>
</evidence>
<proteinExistence type="predicted"/>
<protein>
    <submittedName>
        <fullName evidence="3">Sensor histidine kinase</fullName>
    </submittedName>
</protein>
<keyword evidence="1" id="KW-0472">Membrane</keyword>
<dbReference type="AlphaFoldDB" id="A0A2D0NIH9"/>
<feature type="domain" description="Histidine kinase" evidence="2">
    <location>
        <begin position="162"/>
        <end position="355"/>
    </location>
</feature>
<evidence type="ECO:0000256" key="1">
    <source>
        <dbReference type="SAM" id="Phobius"/>
    </source>
</evidence>
<dbReference type="SUPFAM" id="SSF55874">
    <property type="entry name" value="ATPase domain of HSP90 chaperone/DNA topoisomerase II/histidine kinase"/>
    <property type="match status" value="1"/>
</dbReference>
<organism evidence="3 4">
    <name type="scientific">Flavilitoribacter nigricans (strain ATCC 23147 / DSM 23189 / NBRC 102662 / NCIMB 1420 / SS-2)</name>
    <name type="common">Lewinella nigricans</name>
    <dbReference type="NCBI Taxonomy" id="1122177"/>
    <lineage>
        <taxon>Bacteria</taxon>
        <taxon>Pseudomonadati</taxon>
        <taxon>Bacteroidota</taxon>
        <taxon>Saprospiria</taxon>
        <taxon>Saprospirales</taxon>
        <taxon>Lewinellaceae</taxon>
        <taxon>Flavilitoribacter</taxon>
    </lineage>
</organism>
<dbReference type="InterPro" id="IPR003594">
    <property type="entry name" value="HATPase_dom"/>
</dbReference>
<dbReference type="InterPro" id="IPR010559">
    <property type="entry name" value="Sig_transdc_His_kin_internal"/>
</dbReference>
<keyword evidence="3" id="KW-0418">Kinase</keyword>
<feature type="transmembrane region" description="Helical" evidence="1">
    <location>
        <begin position="12"/>
        <end position="35"/>
    </location>
</feature>
<dbReference type="PANTHER" id="PTHR34220:SF7">
    <property type="entry name" value="SENSOR HISTIDINE KINASE YPDA"/>
    <property type="match status" value="1"/>
</dbReference>
<sequence length="355" mass="41093">MKNFLQKRIFNISILEYLLVGLLYFFFAVCYHITLWLNRSNEGLIWEYLFSPEEFFAQAGLGYLIELLLTIPIWWLMFRKLRSWPLLYRLPVHLVLLPVFAFSFQQIYYFTAESLGYNHLQGTGSVWDIFIPAMFYLLQFGIFHAYEYYLDNQRNLKLKAALSEAALKSELSALKAQLNPHFLYNVFNTISASVPPQQERTREMIAQLSDLFRYQLKASRSDLVPLREELEFVQSYLELEKARFGDRLRVRIDVPEKLYEVMVPPMILQPLVENSIKHGIASLIEGGEISIRIRKNGNGVAFEVSDTGVGVEDTSQLFDVGLGLTNTKLRLEKQYGSELKISDNSPRGLKIAFAI</sequence>
<keyword evidence="4" id="KW-1185">Reference proteome</keyword>
<feature type="transmembrane region" description="Helical" evidence="1">
    <location>
        <begin position="55"/>
        <end position="78"/>
    </location>
</feature>
<dbReference type="EMBL" id="PDUD01000002">
    <property type="protein sequence ID" value="PHN08301.1"/>
    <property type="molecule type" value="Genomic_DNA"/>
</dbReference>
<dbReference type="RefSeq" id="WP_099148503.1">
    <property type="nucleotide sequence ID" value="NZ_PDUD01000002.1"/>
</dbReference>
<reference evidence="3 4" key="1">
    <citation type="submission" date="2017-10" db="EMBL/GenBank/DDBJ databases">
        <title>The draft genome sequence of Lewinella nigricans NBRC 102662.</title>
        <authorList>
            <person name="Wang K."/>
        </authorList>
    </citation>
    <scope>NUCLEOTIDE SEQUENCE [LARGE SCALE GENOMIC DNA]</scope>
    <source>
        <strain evidence="3 4">NBRC 102662</strain>
    </source>
</reference>
<keyword evidence="1" id="KW-0812">Transmembrane</keyword>
<dbReference type="InterPro" id="IPR036890">
    <property type="entry name" value="HATPase_C_sf"/>
</dbReference>
<dbReference type="InterPro" id="IPR050640">
    <property type="entry name" value="Bact_2-comp_sensor_kinase"/>
</dbReference>
<dbReference type="GO" id="GO:0000155">
    <property type="term" value="F:phosphorelay sensor kinase activity"/>
    <property type="evidence" value="ECO:0007669"/>
    <property type="project" value="InterPro"/>
</dbReference>
<feature type="transmembrane region" description="Helical" evidence="1">
    <location>
        <begin position="90"/>
        <end position="109"/>
    </location>
</feature>
<accession>A0A2D0NIH9</accession>
<dbReference type="PROSITE" id="PS50109">
    <property type="entry name" value="HIS_KIN"/>
    <property type="match status" value="1"/>
</dbReference>
<dbReference type="Gene3D" id="3.30.565.10">
    <property type="entry name" value="Histidine kinase-like ATPase, C-terminal domain"/>
    <property type="match status" value="1"/>
</dbReference>
<comment type="caution">
    <text evidence="3">The sequence shown here is derived from an EMBL/GenBank/DDBJ whole genome shotgun (WGS) entry which is preliminary data.</text>
</comment>
<dbReference type="Pfam" id="PF02518">
    <property type="entry name" value="HATPase_c"/>
    <property type="match status" value="1"/>
</dbReference>
<gene>
    <name evidence="3" type="ORF">CRP01_02975</name>
</gene>
<dbReference type="GO" id="GO:0016020">
    <property type="term" value="C:membrane"/>
    <property type="evidence" value="ECO:0007669"/>
    <property type="project" value="InterPro"/>
</dbReference>
<dbReference type="InterPro" id="IPR005467">
    <property type="entry name" value="His_kinase_dom"/>
</dbReference>
<dbReference type="PANTHER" id="PTHR34220">
    <property type="entry name" value="SENSOR HISTIDINE KINASE YPDA"/>
    <property type="match status" value="1"/>
</dbReference>